<feature type="non-terminal residue" evidence="1">
    <location>
        <position position="53"/>
    </location>
</feature>
<accession>A0A9N9DHU3</accession>
<evidence type="ECO:0000313" key="1">
    <source>
        <dbReference type="EMBL" id="CAG8639377.1"/>
    </source>
</evidence>
<gene>
    <name evidence="1" type="ORF">AGERDE_LOCUS10904</name>
</gene>
<dbReference type="AlphaFoldDB" id="A0A9N9DHU3"/>
<dbReference type="EMBL" id="CAJVPL010003843">
    <property type="protein sequence ID" value="CAG8639377.1"/>
    <property type="molecule type" value="Genomic_DNA"/>
</dbReference>
<evidence type="ECO:0000313" key="2">
    <source>
        <dbReference type="Proteomes" id="UP000789831"/>
    </source>
</evidence>
<proteinExistence type="predicted"/>
<name>A0A9N9DHU3_9GLOM</name>
<reference evidence="1" key="1">
    <citation type="submission" date="2021-06" db="EMBL/GenBank/DDBJ databases">
        <authorList>
            <person name="Kallberg Y."/>
            <person name="Tangrot J."/>
            <person name="Rosling A."/>
        </authorList>
    </citation>
    <scope>NUCLEOTIDE SEQUENCE</scope>
    <source>
        <strain evidence="1">MT106</strain>
    </source>
</reference>
<dbReference type="OrthoDB" id="10464648at2759"/>
<keyword evidence="2" id="KW-1185">Reference proteome</keyword>
<comment type="caution">
    <text evidence="1">The sequence shown here is derived from an EMBL/GenBank/DDBJ whole genome shotgun (WGS) entry which is preliminary data.</text>
</comment>
<protein>
    <submittedName>
        <fullName evidence="1">7543_t:CDS:1</fullName>
    </submittedName>
</protein>
<sequence>MAHWEVPEFVPLPKPDLPPKPQIKKVEVDSDEELANLTKKQLKLHVAKTIKKA</sequence>
<dbReference type="Proteomes" id="UP000789831">
    <property type="component" value="Unassembled WGS sequence"/>
</dbReference>
<organism evidence="1 2">
    <name type="scientific">Ambispora gerdemannii</name>
    <dbReference type="NCBI Taxonomy" id="144530"/>
    <lineage>
        <taxon>Eukaryota</taxon>
        <taxon>Fungi</taxon>
        <taxon>Fungi incertae sedis</taxon>
        <taxon>Mucoromycota</taxon>
        <taxon>Glomeromycotina</taxon>
        <taxon>Glomeromycetes</taxon>
        <taxon>Archaeosporales</taxon>
        <taxon>Ambisporaceae</taxon>
        <taxon>Ambispora</taxon>
    </lineage>
</organism>